<dbReference type="UniPathway" id="UPA00196"/>
<keyword evidence="4" id="KW-0337">GPI-anchor biosynthesis</keyword>
<gene>
    <name evidence="12" type="ORF">MNEG_9432</name>
</gene>
<dbReference type="EMBL" id="KK102153">
    <property type="protein sequence ID" value="KIY98528.1"/>
    <property type="molecule type" value="Genomic_DNA"/>
</dbReference>
<dbReference type="AlphaFoldDB" id="A0A0D2KSL6"/>
<keyword evidence="8 11" id="KW-0472">Membrane</keyword>
<feature type="compositionally biased region" description="Low complexity" evidence="10">
    <location>
        <begin position="384"/>
        <end position="403"/>
    </location>
</feature>
<dbReference type="GO" id="GO:0006506">
    <property type="term" value="P:GPI anchor biosynthetic process"/>
    <property type="evidence" value="ECO:0007669"/>
    <property type="project" value="UniProtKB-UniPathway"/>
</dbReference>
<keyword evidence="5 11" id="KW-0812">Transmembrane</keyword>
<dbReference type="STRING" id="145388.A0A0D2KSL6"/>
<dbReference type="GO" id="GO:0042765">
    <property type="term" value="C:GPI-anchor transamidase complex"/>
    <property type="evidence" value="ECO:0007669"/>
    <property type="project" value="InterPro"/>
</dbReference>
<dbReference type="PANTHER" id="PTHR21072">
    <property type="entry name" value="GPI TRANSAMIDASE COMPONENT PIG-S"/>
    <property type="match status" value="1"/>
</dbReference>
<proteinExistence type="inferred from homology"/>
<evidence type="ECO:0000256" key="7">
    <source>
        <dbReference type="ARBA" id="ARBA00022989"/>
    </source>
</evidence>
<evidence type="ECO:0000313" key="12">
    <source>
        <dbReference type="EMBL" id="KIY98528.1"/>
    </source>
</evidence>
<comment type="similarity">
    <text evidence="3">Belongs to the PIGS family.</text>
</comment>
<evidence type="ECO:0000256" key="8">
    <source>
        <dbReference type="ARBA" id="ARBA00023136"/>
    </source>
</evidence>
<sequence>MPTAAAAYPAPARPPGGKRLGVALATVAYVLAGIPVWWRLTSLHRPPLPLDAMHGAAAALSAELPVTVEAYLVLPGGPASATVTAEQLLAALEAEVSRQLGAGVAGQEGARLVATVDGPGGCASASSAAGGGEPGAQHALNAQACLALHSASGDTRWWGRGLSEQLPPDEADYRLKAALRGGGAGEEAAPSAPRGRRGRAGWYAVVLLPAERGDGAPEEGGQGEEAGGQLLIGAPWVGRYRHGWALYDARAAADAPEQLAARLGAAAARAAAPWLRAAAPGAAGAGTLPLSSAGAAVLSFSLLNADPTRRRVGWDFDAFEARYVAPVLRTLGPLAALSVESQVLHFTPTKAASKWSPTHSAWVITAEELPFFVDSEWALESGRAGAPQSQAQPQALPPAGATRGDAAGAVAGAAALLAPHVLHILVYVPPSHRAPLLLLGPGGAPSPTNSYCIPAWGGVAIVNPAPPGPAAGGAGRVEDGAAAEQLLGSEALERVAGVFAAQLRVLFGLGELPGGGGGAATAGPGGGEPGGAPRHVAAARGAFAAWEVDAL</sequence>
<feature type="transmembrane region" description="Helical" evidence="11">
    <location>
        <begin position="20"/>
        <end position="38"/>
    </location>
</feature>
<accession>A0A0D2KSL6</accession>
<evidence type="ECO:0000256" key="1">
    <source>
        <dbReference type="ARBA" id="ARBA00004477"/>
    </source>
</evidence>
<evidence type="ECO:0000256" key="2">
    <source>
        <dbReference type="ARBA" id="ARBA00004687"/>
    </source>
</evidence>
<evidence type="ECO:0008006" key="14">
    <source>
        <dbReference type="Google" id="ProtNLM"/>
    </source>
</evidence>
<evidence type="ECO:0000256" key="11">
    <source>
        <dbReference type="SAM" id="Phobius"/>
    </source>
</evidence>
<evidence type="ECO:0000256" key="6">
    <source>
        <dbReference type="ARBA" id="ARBA00022824"/>
    </source>
</evidence>
<comment type="pathway">
    <text evidence="2">Glycolipid biosynthesis; glycosylphosphatidylinositol-anchor biosynthesis.</text>
</comment>
<comment type="subcellular location">
    <subcellularLocation>
        <location evidence="1">Endoplasmic reticulum membrane</location>
        <topology evidence="1">Multi-pass membrane protein</topology>
    </subcellularLocation>
</comment>
<feature type="region of interest" description="Disordered" evidence="10">
    <location>
        <begin position="383"/>
        <end position="403"/>
    </location>
</feature>
<dbReference type="OrthoDB" id="28748at2759"/>
<keyword evidence="6" id="KW-0256">Endoplasmic reticulum</keyword>
<keyword evidence="7 11" id="KW-1133">Transmembrane helix</keyword>
<dbReference type="KEGG" id="mng:MNEG_9432"/>
<dbReference type="InterPro" id="IPR019540">
    <property type="entry name" value="PtdIno-glycan_biosynth_class_S"/>
</dbReference>
<evidence type="ECO:0000256" key="5">
    <source>
        <dbReference type="ARBA" id="ARBA00022692"/>
    </source>
</evidence>
<dbReference type="RefSeq" id="XP_013897548.1">
    <property type="nucleotide sequence ID" value="XM_014042094.1"/>
</dbReference>
<evidence type="ECO:0000256" key="3">
    <source>
        <dbReference type="ARBA" id="ARBA00005316"/>
    </source>
</evidence>
<reference evidence="12 13" key="1">
    <citation type="journal article" date="2013" name="BMC Genomics">
        <title>Reconstruction of the lipid metabolism for the microalga Monoraphidium neglectum from its genome sequence reveals characteristics suitable for biofuel production.</title>
        <authorList>
            <person name="Bogen C."/>
            <person name="Al-Dilaimi A."/>
            <person name="Albersmeier A."/>
            <person name="Wichmann J."/>
            <person name="Grundmann M."/>
            <person name="Rupp O."/>
            <person name="Lauersen K.J."/>
            <person name="Blifernez-Klassen O."/>
            <person name="Kalinowski J."/>
            <person name="Goesmann A."/>
            <person name="Mussgnug J.H."/>
            <person name="Kruse O."/>
        </authorList>
    </citation>
    <scope>NUCLEOTIDE SEQUENCE [LARGE SCALE GENOMIC DNA]</scope>
    <source>
        <strain evidence="12 13">SAG 48.87</strain>
    </source>
</reference>
<evidence type="ECO:0000256" key="4">
    <source>
        <dbReference type="ARBA" id="ARBA00022502"/>
    </source>
</evidence>
<evidence type="ECO:0000256" key="10">
    <source>
        <dbReference type="SAM" id="MobiDB-lite"/>
    </source>
</evidence>
<keyword evidence="13" id="KW-1185">Reference proteome</keyword>
<keyword evidence="9" id="KW-0325">Glycoprotein</keyword>
<dbReference type="Pfam" id="PF10510">
    <property type="entry name" value="PIG-S"/>
    <property type="match status" value="2"/>
</dbReference>
<organism evidence="12 13">
    <name type="scientific">Monoraphidium neglectum</name>
    <dbReference type="NCBI Taxonomy" id="145388"/>
    <lineage>
        <taxon>Eukaryota</taxon>
        <taxon>Viridiplantae</taxon>
        <taxon>Chlorophyta</taxon>
        <taxon>core chlorophytes</taxon>
        <taxon>Chlorophyceae</taxon>
        <taxon>CS clade</taxon>
        <taxon>Sphaeropleales</taxon>
        <taxon>Selenastraceae</taxon>
        <taxon>Monoraphidium</taxon>
    </lineage>
</organism>
<dbReference type="Proteomes" id="UP000054498">
    <property type="component" value="Unassembled WGS sequence"/>
</dbReference>
<evidence type="ECO:0000256" key="9">
    <source>
        <dbReference type="ARBA" id="ARBA00023180"/>
    </source>
</evidence>
<feature type="non-terminal residue" evidence="12">
    <location>
        <position position="551"/>
    </location>
</feature>
<dbReference type="PANTHER" id="PTHR21072:SF13">
    <property type="entry name" value="GPI TRANSAMIDASE COMPONENT PIG-S"/>
    <property type="match status" value="1"/>
</dbReference>
<dbReference type="GO" id="GO:0016255">
    <property type="term" value="P:attachment of GPI anchor to protein"/>
    <property type="evidence" value="ECO:0007669"/>
    <property type="project" value="InterPro"/>
</dbReference>
<dbReference type="GeneID" id="25742307"/>
<protein>
    <recommendedName>
        <fullName evidence="14">GPI transamidase component PIG-S</fullName>
    </recommendedName>
</protein>
<evidence type="ECO:0000313" key="13">
    <source>
        <dbReference type="Proteomes" id="UP000054498"/>
    </source>
</evidence>
<name>A0A0D2KSL6_9CHLO</name>